<reference evidence="1 2" key="1">
    <citation type="journal article" date="2019" name="Genome Biol. Evol.">
        <title>Insights into the evolution of the New World diploid cottons (Gossypium, subgenus Houzingenia) based on genome sequencing.</title>
        <authorList>
            <person name="Grover C.E."/>
            <person name="Arick M.A. 2nd"/>
            <person name="Thrash A."/>
            <person name="Conover J.L."/>
            <person name="Sanders W.S."/>
            <person name="Peterson D.G."/>
            <person name="Frelichowski J.E."/>
            <person name="Scheffler J.A."/>
            <person name="Scheffler B.E."/>
            <person name="Wendel J.F."/>
        </authorList>
    </citation>
    <scope>NUCLEOTIDE SEQUENCE [LARGE SCALE GENOMIC DNA]</scope>
    <source>
        <strain evidence="1">4</strain>
        <tissue evidence="1">Leaf</tissue>
    </source>
</reference>
<dbReference type="AlphaFoldDB" id="A0A7J9B185"/>
<keyword evidence="2" id="KW-1185">Reference proteome</keyword>
<protein>
    <submittedName>
        <fullName evidence="1">Uncharacterized protein</fullName>
    </submittedName>
</protein>
<dbReference type="EMBL" id="JABEZV010442269">
    <property type="protein sequence ID" value="MBA0730096.1"/>
    <property type="molecule type" value="Genomic_DNA"/>
</dbReference>
<proteinExistence type="predicted"/>
<sequence>MNSMVDLIASQLKNEASKGDLNDADTRPADNVKFPQIFREYNMEYKPIIVGLLEPRISGAKVDRIIAKLGFQRSHHVKAIGYSRGI</sequence>
<dbReference type="Proteomes" id="UP000593574">
    <property type="component" value="Unassembled WGS sequence"/>
</dbReference>
<accession>A0A7J9B185</accession>
<comment type="caution">
    <text evidence="1">The sequence shown here is derived from an EMBL/GenBank/DDBJ whole genome shotgun (WGS) entry which is preliminary data.</text>
</comment>
<evidence type="ECO:0000313" key="2">
    <source>
        <dbReference type="Proteomes" id="UP000593574"/>
    </source>
</evidence>
<name>A0A7J9B185_9ROSI</name>
<gene>
    <name evidence="1" type="ORF">Golax_020617</name>
</gene>
<organism evidence="1 2">
    <name type="scientific">Gossypium laxum</name>
    <dbReference type="NCBI Taxonomy" id="34288"/>
    <lineage>
        <taxon>Eukaryota</taxon>
        <taxon>Viridiplantae</taxon>
        <taxon>Streptophyta</taxon>
        <taxon>Embryophyta</taxon>
        <taxon>Tracheophyta</taxon>
        <taxon>Spermatophyta</taxon>
        <taxon>Magnoliopsida</taxon>
        <taxon>eudicotyledons</taxon>
        <taxon>Gunneridae</taxon>
        <taxon>Pentapetalae</taxon>
        <taxon>rosids</taxon>
        <taxon>malvids</taxon>
        <taxon>Malvales</taxon>
        <taxon>Malvaceae</taxon>
        <taxon>Malvoideae</taxon>
        <taxon>Gossypium</taxon>
    </lineage>
</organism>
<evidence type="ECO:0000313" key="1">
    <source>
        <dbReference type="EMBL" id="MBA0730096.1"/>
    </source>
</evidence>